<evidence type="ECO:0000256" key="2">
    <source>
        <dbReference type="ARBA" id="ARBA00004532"/>
    </source>
</evidence>
<dbReference type="Bgee" id="ENSAMXG00000038745">
    <property type="expression patterns" value="Expressed in testis and 3 other cell types or tissues"/>
</dbReference>
<sequence>MSEVMALLASAIIAGASLASTSIVQISQTMNTDRNITIEIVNYSERYTLTNPRTYTYSGYCHHPPQPTIKQKTKEVCCFSKTAHTACGSVGVLTYQILSDAQDCVGELALMYSVPYDYNLYENTFALGIFESGFPCDEDLYNQMYYKSGPFIRGNGTGSSTTHSDKDAVVKGTMSSAGQAVMCVEFDDKLSNI</sequence>
<evidence type="ECO:0000256" key="5">
    <source>
        <dbReference type="ARBA" id="ARBA00023331"/>
    </source>
</evidence>
<evidence type="ECO:0000313" key="8">
    <source>
        <dbReference type="Proteomes" id="UP000018467"/>
    </source>
</evidence>
<dbReference type="SUPFAM" id="SSF63724">
    <property type="entry name" value="Cytolysin/lectin"/>
    <property type="match status" value="1"/>
</dbReference>
<dbReference type="GeneTree" id="ENSGT00940000164286"/>
<dbReference type="Pfam" id="PF06369">
    <property type="entry name" value="Anemone_cytotox"/>
    <property type="match status" value="1"/>
</dbReference>
<dbReference type="InterPro" id="IPR050677">
    <property type="entry name" value="Actinoporin_PFT"/>
</dbReference>
<keyword evidence="8" id="KW-1185">Reference proteome</keyword>
<comment type="subcellular location">
    <subcellularLocation>
        <location evidence="2">Nematocyst</location>
    </subcellularLocation>
    <subcellularLocation>
        <location evidence="1">Target cell membrane</location>
    </subcellularLocation>
</comment>
<dbReference type="GO" id="GO:0006812">
    <property type="term" value="P:monoatomic cation transport"/>
    <property type="evidence" value="ECO:0007669"/>
    <property type="project" value="InterPro"/>
</dbReference>
<evidence type="ECO:0000256" key="1">
    <source>
        <dbReference type="ARBA" id="ARBA00004175"/>
    </source>
</evidence>
<dbReference type="Ensembl" id="ENSAMXT00000050904.1">
    <property type="protein sequence ID" value="ENSAMXP00000045905.1"/>
    <property type="gene ID" value="ENSAMXG00000038745.1"/>
</dbReference>
<evidence type="ECO:0000256" key="3">
    <source>
        <dbReference type="ARBA" id="ARBA00022537"/>
    </source>
</evidence>
<dbReference type="InterPro" id="IPR009104">
    <property type="entry name" value="Anemon_actinoporin-like"/>
</dbReference>
<reference evidence="7" key="4">
    <citation type="submission" date="2025-09" db="UniProtKB">
        <authorList>
            <consortium name="Ensembl"/>
        </authorList>
    </citation>
    <scope>IDENTIFICATION</scope>
</reference>
<evidence type="ECO:0000256" key="4">
    <source>
        <dbReference type="ARBA" id="ARBA00023298"/>
    </source>
</evidence>
<dbReference type="AlphaFoldDB" id="A0A3B1JVN4"/>
<dbReference type="GO" id="GO:0046930">
    <property type="term" value="C:pore complex"/>
    <property type="evidence" value="ECO:0007669"/>
    <property type="project" value="InterPro"/>
</dbReference>
<dbReference type="GO" id="GO:0051715">
    <property type="term" value="P:cytolysis in another organism"/>
    <property type="evidence" value="ECO:0007669"/>
    <property type="project" value="InterPro"/>
</dbReference>
<keyword evidence="4" id="KW-1053">Target membrane</keyword>
<dbReference type="GO" id="GO:0015267">
    <property type="term" value="F:channel activity"/>
    <property type="evidence" value="ECO:0007669"/>
    <property type="project" value="InterPro"/>
</dbReference>
<keyword evidence="3" id="KW-1052">Target cell membrane</keyword>
<dbReference type="Proteomes" id="UP000018467">
    <property type="component" value="Unassembled WGS sequence"/>
</dbReference>
<accession>A0A3B1JVN4</accession>
<dbReference type="InterPro" id="IPR015926">
    <property type="entry name" value="Cytolysin/lectin"/>
</dbReference>
<keyword evidence="5" id="KW-0166">Nematocyst</keyword>
<reference evidence="8" key="1">
    <citation type="submission" date="2013-03" db="EMBL/GenBank/DDBJ databases">
        <authorList>
            <person name="Jeffery W."/>
            <person name="Warren W."/>
            <person name="Wilson R.K."/>
        </authorList>
    </citation>
    <scope>NUCLEOTIDE SEQUENCE</scope>
    <source>
        <strain evidence="8">female</strain>
    </source>
</reference>
<reference evidence="8" key="2">
    <citation type="journal article" date="2014" name="Nat. Commun.">
        <title>The cavefish genome reveals candidate genes for eye loss.</title>
        <authorList>
            <person name="McGaugh S.E."/>
            <person name="Gross J.B."/>
            <person name="Aken B."/>
            <person name="Blin M."/>
            <person name="Borowsky R."/>
            <person name="Chalopin D."/>
            <person name="Hinaux H."/>
            <person name="Jeffery W.R."/>
            <person name="Keene A."/>
            <person name="Ma L."/>
            <person name="Minx P."/>
            <person name="Murphy D."/>
            <person name="O'Quin K.E."/>
            <person name="Retaux S."/>
            <person name="Rohner N."/>
            <person name="Searle S.M."/>
            <person name="Stahl B.A."/>
            <person name="Tabin C."/>
            <person name="Volff J.N."/>
            <person name="Yoshizawa M."/>
            <person name="Warren W.C."/>
        </authorList>
    </citation>
    <scope>NUCLEOTIDE SEQUENCE [LARGE SCALE GENOMIC DNA]</scope>
    <source>
        <strain evidence="8">female</strain>
    </source>
</reference>
<organism evidence="7 8">
    <name type="scientific">Astyanax mexicanus</name>
    <name type="common">Blind cave fish</name>
    <name type="synonym">Astyanax fasciatus mexicanus</name>
    <dbReference type="NCBI Taxonomy" id="7994"/>
    <lineage>
        <taxon>Eukaryota</taxon>
        <taxon>Metazoa</taxon>
        <taxon>Chordata</taxon>
        <taxon>Craniata</taxon>
        <taxon>Vertebrata</taxon>
        <taxon>Euteleostomi</taxon>
        <taxon>Actinopterygii</taxon>
        <taxon>Neopterygii</taxon>
        <taxon>Teleostei</taxon>
        <taxon>Ostariophysi</taxon>
        <taxon>Characiformes</taxon>
        <taxon>Characoidei</taxon>
        <taxon>Acestrorhamphidae</taxon>
        <taxon>Acestrorhamphinae</taxon>
        <taxon>Astyanax</taxon>
    </lineage>
</organism>
<evidence type="ECO:0000256" key="6">
    <source>
        <dbReference type="SAM" id="SignalP"/>
    </source>
</evidence>
<evidence type="ECO:0000313" key="7">
    <source>
        <dbReference type="Ensembl" id="ENSAMXP00000045905.1"/>
    </source>
</evidence>
<feature type="signal peptide" evidence="6">
    <location>
        <begin position="1"/>
        <end position="19"/>
    </location>
</feature>
<protein>
    <submittedName>
        <fullName evidence="7">Bryoporin-like</fullName>
    </submittedName>
</protein>
<dbReference type="GO" id="GO:0046931">
    <property type="term" value="P:pore complex assembly"/>
    <property type="evidence" value="ECO:0007669"/>
    <property type="project" value="InterPro"/>
</dbReference>
<dbReference type="InParanoid" id="A0A3B1JVN4"/>
<reference evidence="7" key="3">
    <citation type="submission" date="2025-08" db="UniProtKB">
        <authorList>
            <consortium name="Ensembl"/>
        </authorList>
    </citation>
    <scope>IDENTIFICATION</scope>
</reference>
<feature type="chain" id="PRO_5017291932" evidence="6">
    <location>
        <begin position="20"/>
        <end position="193"/>
    </location>
</feature>
<dbReference type="GO" id="GO:0042151">
    <property type="term" value="C:nematocyst"/>
    <property type="evidence" value="ECO:0007669"/>
    <property type="project" value="UniProtKB-SubCell"/>
</dbReference>
<dbReference type="PANTHER" id="PTHR40388">
    <property type="entry name" value="BRYOPORIN"/>
    <property type="match status" value="1"/>
</dbReference>
<dbReference type="PANTHER" id="PTHR40388:SF1">
    <property type="entry name" value="BRYOPORIN"/>
    <property type="match status" value="1"/>
</dbReference>
<keyword evidence="6" id="KW-0732">Signal</keyword>
<name>A0A3B1JVN4_ASTMX</name>
<dbReference type="GO" id="GO:0044218">
    <property type="term" value="C:other organism cell membrane"/>
    <property type="evidence" value="ECO:0007669"/>
    <property type="project" value="UniProtKB-KW"/>
</dbReference>
<dbReference type="Gene3D" id="2.60.270.20">
    <property type="entry name" value="Cytolysin/lectin"/>
    <property type="match status" value="1"/>
</dbReference>
<proteinExistence type="predicted"/>
<keyword evidence="4" id="KW-0472">Membrane</keyword>